<dbReference type="STRING" id="929713.NIASO_01730"/>
<keyword evidence="2" id="KW-1185">Reference proteome</keyword>
<evidence type="ECO:0000313" key="1">
    <source>
        <dbReference type="EMBL" id="AHF17100.1"/>
    </source>
</evidence>
<accession>W0F219</accession>
<dbReference type="AlphaFoldDB" id="W0F219"/>
<evidence type="ECO:0000313" key="2">
    <source>
        <dbReference type="Proteomes" id="UP000003586"/>
    </source>
</evidence>
<dbReference type="Proteomes" id="UP000003586">
    <property type="component" value="Chromosome"/>
</dbReference>
<protein>
    <submittedName>
        <fullName evidence="1">Uncharacterized protein</fullName>
    </submittedName>
</protein>
<gene>
    <name evidence="1" type="ORF">NIASO_01730</name>
</gene>
<proteinExistence type="predicted"/>
<dbReference type="EMBL" id="CP007035">
    <property type="protein sequence ID" value="AHF17100.1"/>
    <property type="molecule type" value="Genomic_DNA"/>
</dbReference>
<organism evidence="1 2">
    <name type="scientific">Niabella soli DSM 19437</name>
    <dbReference type="NCBI Taxonomy" id="929713"/>
    <lineage>
        <taxon>Bacteria</taxon>
        <taxon>Pseudomonadati</taxon>
        <taxon>Bacteroidota</taxon>
        <taxon>Chitinophagia</taxon>
        <taxon>Chitinophagales</taxon>
        <taxon>Chitinophagaceae</taxon>
        <taxon>Niabella</taxon>
    </lineage>
</organism>
<dbReference type="HOGENOM" id="CLU_2684117_0_0_10"/>
<sequence length="74" mass="8146">MISPDIYVKKGILTDPNLPLSQYDSKVSTDGQDEYWLHSVNAGDYFFYVRGPAQGTTVTGSSGLQVAQSFQQKV</sequence>
<name>W0F219_9BACT</name>
<dbReference type="KEGG" id="nso:NIASO_01730"/>
<reference evidence="1 2" key="1">
    <citation type="submission" date="2013-12" db="EMBL/GenBank/DDBJ databases">
        <authorList>
            <consortium name="DOE Joint Genome Institute"/>
            <person name="Eisen J."/>
            <person name="Huntemann M."/>
            <person name="Han J."/>
            <person name="Chen A."/>
            <person name="Kyrpides N."/>
            <person name="Mavromatis K."/>
            <person name="Markowitz V."/>
            <person name="Palaniappan K."/>
            <person name="Ivanova N."/>
            <person name="Schaumberg A."/>
            <person name="Pati A."/>
            <person name="Liolios K."/>
            <person name="Nordberg H.P."/>
            <person name="Cantor M.N."/>
            <person name="Hua S.X."/>
            <person name="Woyke T."/>
        </authorList>
    </citation>
    <scope>NUCLEOTIDE SEQUENCE [LARGE SCALE GENOMIC DNA]</scope>
    <source>
        <strain evidence="2">DSM 19437</strain>
    </source>
</reference>